<dbReference type="AlphaFoldDB" id="A0A3A8IAH6"/>
<protein>
    <recommendedName>
        <fullName evidence="3">SMP-30/Gluconolactonase/LRE-like region domain-containing protein</fullName>
    </recommendedName>
</protein>
<dbReference type="PROSITE" id="PS51257">
    <property type="entry name" value="PROKAR_LIPOPROTEIN"/>
    <property type="match status" value="1"/>
</dbReference>
<accession>A0A3A8IAH6</accession>
<evidence type="ECO:0000313" key="2">
    <source>
        <dbReference type="Proteomes" id="UP000268094"/>
    </source>
</evidence>
<comment type="caution">
    <text evidence="1">The sequence shown here is derived from an EMBL/GenBank/DDBJ whole genome shotgun (WGS) entry which is preliminary data.</text>
</comment>
<evidence type="ECO:0000313" key="1">
    <source>
        <dbReference type="EMBL" id="RKG76760.1"/>
    </source>
</evidence>
<sequence length="298" mass="31293">MRILFPALLGMTLAAVGCSSPQEVVTPDEETVERGPKTIAVDGDPNGLWWDAQSATLFMADDENNRVLRYRDGEGISLVADLPVTSADSPGLGALARLTDGTLVVVRFGGGTAGDVVYVRPDGTSAVVPNLLPERRRIGITVTADGQLLDGYFVRNNNVNVGSVARLTLEGTEQEVVGALQKPVGVLAVGDTLFISDQLAGKVYRSPLSNPSQIVPFATLSSPDLLAQGPGDTLLTGSRDGTVLSIRPSGEVSVLAGGFQQPHGIAYDAKNQRIFVADHDGDPTNGTTHTLRILPIAE</sequence>
<name>A0A3A8IAH6_9BACT</name>
<evidence type="ECO:0008006" key="3">
    <source>
        <dbReference type="Google" id="ProtNLM"/>
    </source>
</evidence>
<gene>
    <name evidence="1" type="ORF">D7V88_31785</name>
</gene>
<dbReference type="Gene3D" id="2.120.10.30">
    <property type="entry name" value="TolB, C-terminal domain"/>
    <property type="match status" value="1"/>
</dbReference>
<proteinExistence type="predicted"/>
<dbReference type="EMBL" id="RAVZ01000297">
    <property type="protein sequence ID" value="RKG76760.1"/>
    <property type="molecule type" value="Genomic_DNA"/>
</dbReference>
<dbReference type="Proteomes" id="UP000268094">
    <property type="component" value="Unassembled WGS sequence"/>
</dbReference>
<keyword evidence="2" id="KW-1185">Reference proteome</keyword>
<dbReference type="OrthoDB" id="8897756at2"/>
<dbReference type="SUPFAM" id="SSF63829">
    <property type="entry name" value="Calcium-dependent phosphotriesterase"/>
    <property type="match status" value="1"/>
</dbReference>
<dbReference type="RefSeq" id="WP_120544369.1">
    <property type="nucleotide sequence ID" value="NZ_RAVZ01000297.1"/>
</dbReference>
<organism evidence="1 2">
    <name type="scientific">Corallococcus terminator</name>
    <dbReference type="NCBI Taxonomy" id="2316733"/>
    <lineage>
        <taxon>Bacteria</taxon>
        <taxon>Pseudomonadati</taxon>
        <taxon>Myxococcota</taxon>
        <taxon>Myxococcia</taxon>
        <taxon>Myxococcales</taxon>
        <taxon>Cystobacterineae</taxon>
        <taxon>Myxococcaceae</taxon>
        <taxon>Corallococcus</taxon>
    </lineage>
</organism>
<reference evidence="2" key="1">
    <citation type="submission" date="2018-09" db="EMBL/GenBank/DDBJ databases">
        <authorList>
            <person name="Livingstone P.G."/>
            <person name="Whitworth D.E."/>
        </authorList>
    </citation>
    <scope>NUCLEOTIDE SEQUENCE [LARGE SCALE GENOMIC DNA]</scope>
    <source>
        <strain evidence="2">CA054A</strain>
    </source>
</reference>
<dbReference type="InterPro" id="IPR011042">
    <property type="entry name" value="6-blade_b-propeller_TolB-like"/>
</dbReference>